<dbReference type="InParanoid" id="G4ZGU0"/>
<dbReference type="KEGG" id="psoj:PHYSODRAFT_300612"/>
<organism evidence="1 2">
    <name type="scientific">Phytophthora sojae (strain P6497)</name>
    <name type="common">Soybean stem and root rot agent</name>
    <name type="synonym">Phytophthora megasperma f. sp. glycines</name>
    <dbReference type="NCBI Taxonomy" id="1094619"/>
    <lineage>
        <taxon>Eukaryota</taxon>
        <taxon>Sar</taxon>
        <taxon>Stramenopiles</taxon>
        <taxon>Oomycota</taxon>
        <taxon>Peronosporomycetes</taxon>
        <taxon>Peronosporales</taxon>
        <taxon>Peronosporaceae</taxon>
        <taxon>Phytophthora</taxon>
    </lineage>
</organism>
<keyword evidence="2" id="KW-1185">Reference proteome</keyword>
<dbReference type="EMBL" id="JH159154">
    <property type="protein sequence ID" value="EGZ17589.1"/>
    <property type="molecule type" value="Genomic_DNA"/>
</dbReference>
<sequence length="355" mass="38920">MPTDSRYSLGTNPRLAGHGLFNAGGESRLDKMGRIHGLVAQDTDDAAIHGDRDYRHTVLGGHASYGDHVANGGNSGHAARGGHAPCRQDPSCQGSASYSAPTTRYYCQGSASATGPLLLSAIVPTAVHCDSSFIYCGCERSTTASTGSALCVRACPPHYRATRTRTATSGWRSAICSTWRKILQDHRSRSCKLRGCLPRQVRRHHPTADRPARGFRSDLIRSGVPAEAIDIHVLATIIGGLPRSPLKRIQLDHGLRAAFEDASMRYRYNATGHEQTRDVHLCTVEEEAPVPSAREAEDYEDFIPVGDQDEDDEEIEALDLEATASPFRGDRSVFRERTEFLLFKITPKYIFCIKL</sequence>
<accession>G4ZGU0</accession>
<dbReference type="GeneID" id="20641883"/>
<dbReference type="Proteomes" id="UP000002640">
    <property type="component" value="Unassembled WGS sequence"/>
</dbReference>
<evidence type="ECO:0000313" key="2">
    <source>
        <dbReference type="Proteomes" id="UP000002640"/>
    </source>
</evidence>
<protein>
    <submittedName>
        <fullName evidence="1">Uncharacterized protein</fullName>
    </submittedName>
</protein>
<evidence type="ECO:0000313" key="1">
    <source>
        <dbReference type="EMBL" id="EGZ17589.1"/>
    </source>
</evidence>
<gene>
    <name evidence="1" type="ORF">PHYSODRAFT_300612</name>
</gene>
<dbReference type="AlphaFoldDB" id="G4ZGU0"/>
<name>G4ZGU0_PHYSP</name>
<proteinExistence type="predicted"/>
<reference evidence="1 2" key="1">
    <citation type="journal article" date="2006" name="Science">
        <title>Phytophthora genome sequences uncover evolutionary origins and mechanisms of pathogenesis.</title>
        <authorList>
            <person name="Tyler B.M."/>
            <person name="Tripathy S."/>
            <person name="Zhang X."/>
            <person name="Dehal P."/>
            <person name="Jiang R.H."/>
            <person name="Aerts A."/>
            <person name="Arredondo F.D."/>
            <person name="Baxter L."/>
            <person name="Bensasson D."/>
            <person name="Beynon J.L."/>
            <person name="Chapman J."/>
            <person name="Damasceno C.M."/>
            <person name="Dorrance A.E."/>
            <person name="Dou D."/>
            <person name="Dickerman A.W."/>
            <person name="Dubchak I.L."/>
            <person name="Garbelotto M."/>
            <person name="Gijzen M."/>
            <person name="Gordon S.G."/>
            <person name="Govers F."/>
            <person name="Grunwald N.J."/>
            <person name="Huang W."/>
            <person name="Ivors K.L."/>
            <person name="Jones R.W."/>
            <person name="Kamoun S."/>
            <person name="Krampis K."/>
            <person name="Lamour K.H."/>
            <person name="Lee M.K."/>
            <person name="McDonald W.H."/>
            <person name="Medina M."/>
            <person name="Meijer H.J."/>
            <person name="Nordberg E.K."/>
            <person name="Maclean D.J."/>
            <person name="Ospina-Giraldo M.D."/>
            <person name="Morris P.F."/>
            <person name="Phuntumart V."/>
            <person name="Putnam N.H."/>
            <person name="Rash S."/>
            <person name="Rose J.K."/>
            <person name="Sakihama Y."/>
            <person name="Salamov A.A."/>
            <person name="Savidor A."/>
            <person name="Scheuring C.F."/>
            <person name="Smith B.M."/>
            <person name="Sobral B.W."/>
            <person name="Terry A."/>
            <person name="Torto-Alalibo T.A."/>
            <person name="Win J."/>
            <person name="Xu Z."/>
            <person name="Zhang H."/>
            <person name="Grigoriev I.V."/>
            <person name="Rokhsar D.S."/>
            <person name="Boore J.L."/>
        </authorList>
    </citation>
    <scope>NUCLEOTIDE SEQUENCE [LARGE SCALE GENOMIC DNA]</scope>
    <source>
        <strain evidence="1 2">P6497</strain>
    </source>
</reference>
<dbReference type="RefSeq" id="XP_009526647.1">
    <property type="nucleotide sequence ID" value="XM_009528352.1"/>
</dbReference>